<dbReference type="CDD" id="cd23798">
    <property type="entry name" value="UBCc_UBE2I"/>
    <property type="match status" value="1"/>
</dbReference>
<dbReference type="AlphaFoldDB" id="A0A8B8GES1"/>
<evidence type="ECO:0000313" key="2">
    <source>
        <dbReference type="Proteomes" id="UP000694846"/>
    </source>
</evidence>
<protein>
    <submittedName>
        <fullName evidence="3">SUMO-conjugating enzyme UBC9-B-like isoform X1</fullName>
    </submittedName>
</protein>
<evidence type="ECO:0000313" key="3">
    <source>
        <dbReference type="RefSeq" id="XP_025421101.1"/>
    </source>
</evidence>
<sequence>MSAFLKDRRRQNNSNMSDIAINRLIKERKKWKRHQPFGFIAKPIKNADGTLDYMNWECYIPGKKNTPWQGGMYFLRMIFNDDYPSSPPKCIFQPPLFHPNISADGIVCSSLLVQNYDWHPTLTIKNILLGIQQFLNEPNIDVYAHREAYFFYSHDRILYNKEVRAQAKSSIANWLATRW</sequence>
<gene>
    <name evidence="3" type="primary">LOC112691166</name>
</gene>
<dbReference type="SMART" id="SM00212">
    <property type="entry name" value="UBCc"/>
    <property type="match status" value="1"/>
</dbReference>
<dbReference type="RefSeq" id="XP_025421101.1">
    <property type="nucleotide sequence ID" value="XM_025565316.1"/>
</dbReference>
<dbReference type="Pfam" id="PF00179">
    <property type="entry name" value="UQ_con"/>
    <property type="match status" value="1"/>
</dbReference>
<reference evidence="3" key="1">
    <citation type="submission" date="2025-08" db="UniProtKB">
        <authorList>
            <consortium name="RefSeq"/>
        </authorList>
    </citation>
    <scope>IDENTIFICATION</scope>
    <source>
        <tissue evidence="3">Whole body</tissue>
    </source>
</reference>
<dbReference type="SUPFAM" id="SSF54495">
    <property type="entry name" value="UBC-like"/>
    <property type="match status" value="1"/>
</dbReference>
<proteinExistence type="predicted"/>
<dbReference type="Gene3D" id="3.10.110.10">
    <property type="entry name" value="Ubiquitin Conjugating Enzyme"/>
    <property type="match status" value="1"/>
</dbReference>
<keyword evidence="2" id="KW-1185">Reference proteome</keyword>
<dbReference type="InterPro" id="IPR016135">
    <property type="entry name" value="UBQ-conjugating_enzyme/RWD"/>
</dbReference>
<name>A0A8B8GES1_9HEMI</name>
<dbReference type="PANTHER" id="PTHR24067">
    <property type="entry name" value="UBIQUITIN-CONJUGATING ENZYME E2"/>
    <property type="match status" value="1"/>
</dbReference>
<dbReference type="Proteomes" id="UP000694846">
    <property type="component" value="Unplaced"/>
</dbReference>
<dbReference type="InterPro" id="IPR050113">
    <property type="entry name" value="Ub_conjugating_enzyme"/>
</dbReference>
<dbReference type="PROSITE" id="PS50127">
    <property type="entry name" value="UBC_2"/>
    <property type="match status" value="1"/>
</dbReference>
<dbReference type="OrthoDB" id="6600758at2759"/>
<feature type="domain" description="UBC core" evidence="1">
    <location>
        <begin position="19"/>
        <end position="172"/>
    </location>
</feature>
<accession>A0A8B8GES1</accession>
<dbReference type="InterPro" id="IPR000608">
    <property type="entry name" value="UBC"/>
</dbReference>
<evidence type="ECO:0000259" key="1">
    <source>
        <dbReference type="PROSITE" id="PS50127"/>
    </source>
</evidence>
<dbReference type="GeneID" id="112691166"/>
<organism evidence="2 3">
    <name type="scientific">Sipha flava</name>
    <name type="common">yellow sugarcane aphid</name>
    <dbReference type="NCBI Taxonomy" id="143950"/>
    <lineage>
        <taxon>Eukaryota</taxon>
        <taxon>Metazoa</taxon>
        <taxon>Ecdysozoa</taxon>
        <taxon>Arthropoda</taxon>
        <taxon>Hexapoda</taxon>
        <taxon>Insecta</taxon>
        <taxon>Pterygota</taxon>
        <taxon>Neoptera</taxon>
        <taxon>Paraneoptera</taxon>
        <taxon>Hemiptera</taxon>
        <taxon>Sternorrhyncha</taxon>
        <taxon>Aphidomorpha</taxon>
        <taxon>Aphidoidea</taxon>
        <taxon>Aphididae</taxon>
        <taxon>Sipha</taxon>
    </lineage>
</organism>